<organism evidence="2 3">
    <name type="scientific">Nyctereutes procyonoides</name>
    <name type="common">Raccoon dog</name>
    <name type="synonym">Canis procyonoides</name>
    <dbReference type="NCBI Taxonomy" id="34880"/>
    <lineage>
        <taxon>Eukaryota</taxon>
        <taxon>Metazoa</taxon>
        <taxon>Chordata</taxon>
        <taxon>Craniata</taxon>
        <taxon>Vertebrata</taxon>
        <taxon>Euteleostomi</taxon>
        <taxon>Mammalia</taxon>
        <taxon>Eutheria</taxon>
        <taxon>Laurasiatheria</taxon>
        <taxon>Carnivora</taxon>
        <taxon>Caniformia</taxon>
        <taxon>Canidae</taxon>
        <taxon>Nyctereutes</taxon>
    </lineage>
</organism>
<dbReference type="Proteomes" id="UP000645828">
    <property type="component" value="Unassembled WGS sequence"/>
</dbReference>
<name>A0A811ZK95_NYCPR</name>
<keyword evidence="3" id="KW-1185">Reference proteome</keyword>
<evidence type="ECO:0000256" key="1">
    <source>
        <dbReference type="SAM" id="MobiDB-lite"/>
    </source>
</evidence>
<feature type="region of interest" description="Disordered" evidence="1">
    <location>
        <begin position="1"/>
        <end position="23"/>
    </location>
</feature>
<comment type="caution">
    <text evidence="2">The sequence shown here is derived from an EMBL/GenBank/DDBJ whole genome shotgun (WGS) entry which is preliminary data.</text>
</comment>
<evidence type="ECO:0000313" key="2">
    <source>
        <dbReference type="EMBL" id="CAD7689121.1"/>
    </source>
</evidence>
<reference evidence="2" key="1">
    <citation type="submission" date="2020-12" db="EMBL/GenBank/DDBJ databases">
        <authorList>
            <consortium name="Molecular Ecology Group"/>
        </authorList>
    </citation>
    <scope>NUCLEOTIDE SEQUENCE</scope>
    <source>
        <strain evidence="2">TBG_1078</strain>
    </source>
</reference>
<dbReference type="AlphaFoldDB" id="A0A811ZK95"/>
<sequence length="152" mass="16740">MRGPGRRRAAQGAGAEREQPPSLALGGFRSVASSSFILGPAPCGEVLFLVCPLSGPHVAGRFPEADTSLDAETNIDSESTSTQGISEERDMMLSYGLPQSVSQESDFPETCELEKYQEIPTEKNTKRKDERILCARKPFRYEECGRCFSFVR</sequence>
<proteinExistence type="predicted"/>
<dbReference type="EMBL" id="CAJHUB010000769">
    <property type="protein sequence ID" value="CAD7689121.1"/>
    <property type="molecule type" value="Genomic_DNA"/>
</dbReference>
<protein>
    <submittedName>
        <fullName evidence="2">(raccoon dog) hypothetical protein</fullName>
    </submittedName>
</protein>
<accession>A0A811ZK95</accession>
<gene>
    <name evidence="2" type="ORF">NYPRO_LOCUS21915</name>
</gene>
<evidence type="ECO:0000313" key="3">
    <source>
        <dbReference type="Proteomes" id="UP000645828"/>
    </source>
</evidence>